<feature type="region of interest" description="Disordered" evidence="1">
    <location>
        <begin position="1"/>
        <end position="58"/>
    </location>
</feature>
<proteinExistence type="predicted"/>
<dbReference type="EMBL" id="CADCUH010000133">
    <property type="protein sequence ID" value="CAA9351068.1"/>
    <property type="molecule type" value="Genomic_DNA"/>
</dbReference>
<protein>
    <submittedName>
        <fullName evidence="2">Uncharacterized protein</fullName>
    </submittedName>
</protein>
<name>A0A6J4MBN9_9ACTN</name>
<evidence type="ECO:0000313" key="2">
    <source>
        <dbReference type="EMBL" id="CAA9351068.1"/>
    </source>
</evidence>
<feature type="non-terminal residue" evidence="2">
    <location>
        <position position="1"/>
    </location>
</feature>
<gene>
    <name evidence="2" type="ORF">AVDCRST_MAG36-1983</name>
</gene>
<evidence type="ECO:0000256" key="1">
    <source>
        <dbReference type="SAM" id="MobiDB-lite"/>
    </source>
</evidence>
<feature type="non-terminal residue" evidence="2">
    <location>
        <position position="80"/>
    </location>
</feature>
<organism evidence="2">
    <name type="scientific">uncultured Nocardioidaceae bacterium</name>
    <dbReference type="NCBI Taxonomy" id="253824"/>
    <lineage>
        <taxon>Bacteria</taxon>
        <taxon>Bacillati</taxon>
        <taxon>Actinomycetota</taxon>
        <taxon>Actinomycetes</taxon>
        <taxon>Propionibacteriales</taxon>
        <taxon>Nocardioidaceae</taxon>
        <taxon>environmental samples</taxon>
    </lineage>
</organism>
<sequence>GIRPRCLPARSGTDPRVGGDGLLQRRRPHHGGVDPRAVRGARARPHRVPGEPCSAQHRRHAVLRREPGAVRAPHRAAARL</sequence>
<dbReference type="AlphaFoldDB" id="A0A6J4MBN9"/>
<reference evidence="2" key="1">
    <citation type="submission" date="2020-02" db="EMBL/GenBank/DDBJ databases">
        <authorList>
            <person name="Meier V. D."/>
        </authorList>
    </citation>
    <scope>NUCLEOTIDE SEQUENCE</scope>
    <source>
        <strain evidence="2">AVDCRST_MAG36</strain>
    </source>
</reference>
<accession>A0A6J4MBN9</accession>